<dbReference type="GO" id="GO:0044183">
    <property type="term" value="F:protein folding chaperone"/>
    <property type="evidence" value="ECO:0007669"/>
    <property type="project" value="TreeGrafter"/>
</dbReference>
<dbReference type="InterPro" id="IPR036869">
    <property type="entry name" value="J_dom_sf"/>
</dbReference>
<dbReference type="GO" id="GO:0051087">
    <property type="term" value="F:protein-folding chaperone binding"/>
    <property type="evidence" value="ECO:0007669"/>
    <property type="project" value="TreeGrafter"/>
</dbReference>
<keyword evidence="4" id="KW-1185">Reference proteome</keyword>
<proteinExistence type="predicted"/>
<evidence type="ECO:0000313" key="4">
    <source>
        <dbReference type="Proteomes" id="UP000305948"/>
    </source>
</evidence>
<evidence type="ECO:0000313" key="3">
    <source>
        <dbReference type="EMBL" id="TFK51716.1"/>
    </source>
</evidence>
<dbReference type="CDD" id="cd06257">
    <property type="entry name" value="DnaJ"/>
    <property type="match status" value="1"/>
</dbReference>
<protein>
    <submittedName>
        <fullName evidence="3">DnaJ-domain-containing protein</fullName>
    </submittedName>
</protein>
<organism evidence="3 4">
    <name type="scientific">Heliocybe sulcata</name>
    <dbReference type="NCBI Taxonomy" id="5364"/>
    <lineage>
        <taxon>Eukaryota</taxon>
        <taxon>Fungi</taxon>
        <taxon>Dikarya</taxon>
        <taxon>Basidiomycota</taxon>
        <taxon>Agaricomycotina</taxon>
        <taxon>Agaricomycetes</taxon>
        <taxon>Gloeophyllales</taxon>
        <taxon>Gloeophyllaceae</taxon>
        <taxon>Heliocybe</taxon>
    </lineage>
</organism>
<accession>A0A5C3N5G8</accession>
<dbReference type="Pfam" id="PF00226">
    <property type="entry name" value="DnaJ"/>
    <property type="match status" value="1"/>
</dbReference>
<dbReference type="PANTHER" id="PTHR43948:SF10">
    <property type="entry name" value="MRJ, ISOFORM E"/>
    <property type="match status" value="1"/>
</dbReference>
<feature type="compositionally biased region" description="Polar residues" evidence="1">
    <location>
        <begin position="342"/>
        <end position="352"/>
    </location>
</feature>
<evidence type="ECO:0000256" key="1">
    <source>
        <dbReference type="SAM" id="MobiDB-lite"/>
    </source>
</evidence>
<dbReference type="EMBL" id="ML213510">
    <property type="protein sequence ID" value="TFK51716.1"/>
    <property type="molecule type" value="Genomic_DNA"/>
</dbReference>
<dbReference type="AlphaFoldDB" id="A0A5C3N5G8"/>
<dbReference type="OrthoDB" id="442087at2759"/>
<dbReference type="GO" id="GO:0005737">
    <property type="term" value="C:cytoplasm"/>
    <property type="evidence" value="ECO:0007669"/>
    <property type="project" value="TreeGrafter"/>
</dbReference>
<evidence type="ECO:0000259" key="2">
    <source>
        <dbReference type="PROSITE" id="PS50076"/>
    </source>
</evidence>
<feature type="domain" description="J" evidence="2">
    <location>
        <begin position="5"/>
        <end position="76"/>
    </location>
</feature>
<feature type="compositionally biased region" description="Basic and acidic residues" evidence="1">
    <location>
        <begin position="304"/>
        <end position="314"/>
    </location>
</feature>
<dbReference type="STRING" id="5364.A0A5C3N5G8"/>
<dbReference type="PROSITE" id="PS50076">
    <property type="entry name" value="DNAJ_2"/>
    <property type="match status" value="1"/>
</dbReference>
<dbReference type="SUPFAM" id="SSF46565">
    <property type="entry name" value="Chaperone J-domain"/>
    <property type="match status" value="1"/>
</dbReference>
<feature type="region of interest" description="Disordered" evidence="1">
    <location>
        <begin position="286"/>
        <end position="415"/>
    </location>
</feature>
<dbReference type="Proteomes" id="UP000305948">
    <property type="component" value="Unassembled WGS sequence"/>
</dbReference>
<dbReference type="Gene3D" id="1.10.287.110">
    <property type="entry name" value="DnaJ domain"/>
    <property type="match status" value="1"/>
</dbReference>
<dbReference type="PRINTS" id="PR00625">
    <property type="entry name" value="JDOMAIN"/>
</dbReference>
<reference evidence="3 4" key="1">
    <citation type="journal article" date="2019" name="Nat. Ecol. Evol.">
        <title>Megaphylogeny resolves global patterns of mushroom evolution.</title>
        <authorList>
            <person name="Varga T."/>
            <person name="Krizsan K."/>
            <person name="Foldi C."/>
            <person name="Dima B."/>
            <person name="Sanchez-Garcia M."/>
            <person name="Sanchez-Ramirez S."/>
            <person name="Szollosi G.J."/>
            <person name="Szarkandi J.G."/>
            <person name="Papp V."/>
            <person name="Albert L."/>
            <person name="Andreopoulos W."/>
            <person name="Angelini C."/>
            <person name="Antonin V."/>
            <person name="Barry K.W."/>
            <person name="Bougher N.L."/>
            <person name="Buchanan P."/>
            <person name="Buyck B."/>
            <person name="Bense V."/>
            <person name="Catcheside P."/>
            <person name="Chovatia M."/>
            <person name="Cooper J."/>
            <person name="Damon W."/>
            <person name="Desjardin D."/>
            <person name="Finy P."/>
            <person name="Geml J."/>
            <person name="Haridas S."/>
            <person name="Hughes K."/>
            <person name="Justo A."/>
            <person name="Karasinski D."/>
            <person name="Kautmanova I."/>
            <person name="Kiss B."/>
            <person name="Kocsube S."/>
            <person name="Kotiranta H."/>
            <person name="LaButti K.M."/>
            <person name="Lechner B.E."/>
            <person name="Liimatainen K."/>
            <person name="Lipzen A."/>
            <person name="Lukacs Z."/>
            <person name="Mihaltcheva S."/>
            <person name="Morgado L.N."/>
            <person name="Niskanen T."/>
            <person name="Noordeloos M.E."/>
            <person name="Ohm R.A."/>
            <person name="Ortiz-Santana B."/>
            <person name="Ovrebo C."/>
            <person name="Racz N."/>
            <person name="Riley R."/>
            <person name="Savchenko A."/>
            <person name="Shiryaev A."/>
            <person name="Soop K."/>
            <person name="Spirin V."/>
            <person name="Szebenyi C."/>
            <person name="Tomsovsky M."/>
            <person name="Tulloss R.E."/>
            <person name="Uehling J."/>
            <person name="Grigoriev I.V."/>
            <person name="Vagvolgyi C."/>
            <person name="Papp T."/>
            <person name="Martin F.M."/>
            <person name="Miettinen O."/>
            <person name="Hibbett D.S."/>
            <person name="Nagy L.G."/>
        </authorList>
    </citation>
    <scope>NUCLEOTIDE SEQUENCE [LARGE SCALE GENOMIC DNA]</scope>
    <source>
        <strain evidence="3 4">OMC1185</strain>
    </source>
</reference>
<sequence length="423" mass="47987">MAETNLYETLGVSKDASPDDIRRAYKKKALKTHPDRLGPNITAAEKTAAEEQFREVNHAYEVLNDPENRRIYDMYGRWPPPNATEDSHPRAGQGNPWSGFDSQFRDPFFDFPDPFRGSRRHFVYTDPFELFDSIFGDIHRKPFNDPFFDDFPSPFTNSQSSRDPFNAFGGGSMMSPFGGLLGGSMFGPFQQMADSRNDNVRSASFTSIGVDNGQERRWVSQSKMTRTINGVTESVWKRTDSDGNEHVTLTYPDGRQRYTVNGVEQPAAQDNRHIQDSRYDRYLPPATQHAPQVSFTPPSYQAEPRQRSAYEAEPRYSSSSSSRHSYTSSQHSYTSSQHPQHLHQSYHSSGSQPYYVPERSRGGYPESMSHRGSSRSDPIDVDEEHAPVIPDARYSVPIQDKNVRPPAPSAEEHPSAYIMRTCC</sequence>
<name>A0A5C3N5G8_9AGAM</name>
<dbReference type="InterPro" id="IPR001623">
    <property type="entry name" value="DnaJ_domain"/>
</dbReference>
<feature type="compositionally biased region" description="Polar residues" evidence="1">
    <location>
        <begin position="289"/>
        <end position="299"/>
    </location>
</feature>
<dbReference type="GO" id="GO:0051082">
    <property type="term" value="F:unfolded protein binding"/>
    <property type="evidence" value="ECO:0007669"/>
    <property type="project" value="TreeGrafter"/>
</dbReference>
<dbReference type="PROSITE" id="PS00636">
    <property type="entry name" value="DNAJ_1"/>
    <property type="match status" value="1"/>
</dbReference>
<dbReference type="SMART" id="SM00271">
    <property type="entry name" value="DnaJ"/>
    <property type="match status" value="1"/>
</dbReference>
<dbReference type="InterPro" id="IPR018253">
    <property type="entry name" value="DnaJ_domain_CS"/>
</dbReference>
<feature type="compositionally biased region" description="Low complexity" evidence="1">
    <location>
        <begin position="315"/>
        <end position="338"/>
    </location>
</feature>
<dbReference type="PANTHER" id="PTHR43948">
    <property type="entry name" value="DNAJ HOMOLOG SUBFAMILY B"/>
    <property type="match status" value="1"/>
</dbReference>
<gene>
    <name evidence="3" type="ORF">OE88DRAFT_1658305</name>
</gene>